<feature type="chain" id="PRO_5023325033" description="Arginine biosynthesis bifunctional protein ArgJ beta chain" evidence="10">
    <location>
        <begin position="243"/>
        <end position="477"/>
    </location>
</feature>
<comment type="pathway">
    <text evidence="10">Amino-acid biosynthesis; L-arginine biosynthesis; N(2)-acetyl-L-ornithine from L-glutamate: step 1/4.</text>
</comment>
<evidence type="ECO:0000256" key="4">
    <source>
        <dbReference type="ARBA" id="ARBA00022605"/>
    </source>
</evidence>
<dbReference type="HAMAP" id="MF_01106">
    <property type="entry name" value="ArgJ"/>
    <property type="match status" value="1"/>
</dbReference>
<evidence type="ECO:0000256" key="3">
    <source>
        <dbReference type="ARBA" id="ARBA00022571"/>
    </source>
</evidence>
<keyword evidence="12" id="KW-1185">Reference proteome</keyword>
<feature type="binding site" evidence="10">
    <location>
        <position position="477"/>
    </location>
    <ligand>
        <name>substrate</name>
    </ligand>
</feature>
<dbReference type="Gene3D" id="3.30.2330.10">
    <property type="entry name" value="arginine biosynthesis bifunctional protein suprefamily"/>
    <property type="match status" value="1"/>
</dbReference>
<comment type="PTM">
    <text evidence="10">The alpha and beta chains are autoproteolytically processed from a single precursor protein within the mitochondrion.</text>
</comment>
<dbReference type="EC" id="2.3.1.1" evidence="10"/>
<dbReference type="PANTHER" id="PTHR23100:SF0">
    <property type="entry name" value="ARGININE BIOSYNTHESIS BIFUNCTIONAL PROTEIN ARGJ, MITOCHONDRIAL"/>
    <property type="match status" value="1"/>
</dbReference>
<dbReference type="InterPro" id="IPR016117">
    <property type="entry name" value="ArgJ-like_dom_sf"/>
</dbReference>
<dbReference type="FunFam" id="3.30.2330.10:FF:000001">
    <property type="entry name" value="Arginine biosynthesis bifunctional protein ArgJ, mitochondrial"/>
    <property type="match status" value="1"/>
</dbReference>
<dbReference type="Gene3D" id="3.10.20.340">
    <property type="entry name" value="ArgJ beta chain, C-terminal domain"/>
    <property type="match status" value="1"/>
</dbReference>
<comment type="catalytic activity">
    <reaction evidence="10">
        <text>L-glutamate + acetyl-CoA = N-acetyl-L-glutamate + CoA + H(+)</text>
        <dbReference type="Rhea" id="RHEA:24292"/>
        <dbReference type="ChEBI" id="CHEBI:15378"/>
        <dbReference type="ChEBI" id="CHEBI:29985"/>
        <dbReference type="ChEBI" id="CHEBI:44337"/>
        <dbReference type="ChEBI" id="CHEBI:57287"/>
        <dbReference type="ChEBI" id="CHEBI:57288"/>
        <dbReference type="EC" id="2.3.1.1"/>
    </reaction>
</comment>
<feature type="binding site" evidence="10">
    <location>
        <position position="332"/>
    </location>
    <ligand>
        <name>substrate</name>
    </ligand>
</feature>
<dbReference type="GO" id="GO:0004042">
    <property type="term" value="F:L-glutamate N-acetyltransferase activity"/>
    <property type="evidence" value="ECO:0007669"/>
    <property type="project" value="UniProtKB-UniRule"/>
</dbReference>
<dbReference type="SUPFAM" id="SSF56266">
    <property type="entry name" value="DmpA/ArgJ-like"/>
    <property type="match status" value="1"/>
</dbReference>
<keyword evidence="7 10" id="KW-0496">Mitochondrion</keyword>
<dbReference type="AlphaFoldDB" id="A0A2B7X381"/>
<evidence type="ECO:0000256" key="8">
    <source>
        <dbReference type="ARBA" id="ARBA00023268"/>
    </source>
</evidence>
<feature type="binding site" evidence="10">
    <location>
        <position position="472"/>
    </location>
    <ligand>
        <name>substrate</name>
    </ligand>
</feature>
<accession>A0A2B7X381</accession>
<feature type="site" description="Involved in the stabilization of negative charge on the oxyanion by the formation of the oxyanion hole" evidence="10">
    <location>
        <position position="164"/>
    </location>
</feature>
<comment type="catalytic activity">
    <reaction evidence="10">
        <text>N(2)-acetyl-L-ornithine + L-glutamate = N-acetyl-L-glutamate + L-ornithine</text>
        <dbReference type="Rhea" id="RHEA:15349"/>
        <dbReference type="ChEBI" id="CHEBI:29985"/>
        <dbReference type="ChEBI" id="CHEBI:44337"/>
        <dbReference type="ChEBI" id="CHEBI:46911"/>
        <dbReference type="ChEBI" id="CHEBI:57805"/>
        <dbReference type="EC" id="2.3.1.35"/>
    </reaction>
</comment>
<organism evidence="11 12">
    <name type="scientific">Polytolypa hystricis (strain UAMH7299)</name>
    <dbReference type="NCBI Taxonomy" id="1447883"/>
    <lineage>
        <taxon>Eukaryota</taxon>
        <taxon>Fungi</taxon>
        <taxon>Dikarya</taxon>
        <taxon>Ascomycota</taxon>
        <taxon>Pezizomycotina</taxon>
        <taxon>Eurotiomycetes</taxon>
        <taxon>Eurotiomycetidae</taxon>
        <taxon>Onygenales</taxon>
        <taxon>Onygenales incertae sedis</taxon>
        <taxon>Polytolypa</taxon>
    </lineage>
</organism>
<name>A0A2B7X381_POLH7</name>
<feature type="site" description="Involved in the stabilization of negative charge on the oxyanion by the formation of the oxyanion hole" evidence="10">
    <location>
        <position position="165"/>
    </location>
</feature>
<comment type="similarity">
    <text evidence="2 10">Belongs to the ArgJ family.</text>
</comment>
<dbReference type="InterPro" id="IPR042195">
    <property type="entry name" value="ArgJ_beta_C"/>
</dbReference>
<evidence type="ECO:0000313" key="11">
    <source>
        <dbReference type="EMBL" id="PGH03339.1"/>
    </source>
</evidence>
<dbReference type="EC" id="2.3.1.35" evidence="10"/>
<dbReference type="STRING" id="1447883.A0A2B7X381"/>
<feature type="chain" id="PRO_5023325032" description="Arginine biosynthesis bifunctional protein ArgJ alpha chain" evidence="10">
    <location>
        <begin position="1"/>
        <end position="242"/>
    </location>
</feature>
<dbReference type="GO" id="GO:0006592">
    <property type="term" value="P:ornithine biosynthetic process"/>
    <property type="evidence" value="ECO:0007669"/>
    <property type="project" value="TreeGrafter"/>
</dbReference>
<feature type="binding site" evidence="10">
    <location>
        <position position="243"/>
    </location>
    <ligand>
        <name>substrate</name>
    </ligand>
</feature>
<dbReference type="UniPathway" id="UPA00068">
    <property type="reaction ID" value="UER00106"/>
</dbReference>
<feature type="binding site" evidence="10">
    <location>
        <position position="232"/>
    </location>
    <ligand>
        <name>substrate</name>
    </ligand>
</feature>
<dbReference type="NCBIfam" id="NF003802">
    <property type="entry name" value="PRK05388.1"/>
    <property type="match status" value="1"/>
</dbReference>
<dbReference type="PANTHER" id="PTHR23100">
    <property type="entry name" value="ARGININE BIOSYNTHESIS BIFUNCTIONAL PROTEIN ARGJ"/>
    <property type="match status" value="1"/>
</dbReference>
<dbReference type="CDD" id="cd02152">
    <property type="entry name" value="OAT"/>
    <property type="match status" value="1"/>
</dbReference>
<dbReference type="GO" id="GO:0004358">
    <property type="term" value="F:L-glutamate N-acetyltransferase activity, acting on acetyl-L-ornithine as donor"/>
    <property type="evidence" value="ECO:0007669"/>
    <property type="project" value="UniProtKB-UniRule"/>
</dbReference>
<dbReference type="Proteomes" id="UP000224634">
    <property type="component" value="Unassembled WGS sequence"/>
</dbReference>
<evidence type="ECO:0000313" key="12">
    <source>
        <dbReference type="Proteomes" id="UP000224634"/>
    </source>
</evidence>
<reference evidence="11 12" key="1">
    <citation type="submission" date="2017-10" db="EMBL/GenBank/DDBJ databases">
        <title>Comparative genomics in systemic dimorphic fungi from Ajellomycetaceae.</title>
        <authorList>
            <person name="Munoz J.F."/>
            <person name="Mcewen J.G."/>
            <person name="Clay O.K."/>
            <person name="Cuomo C.A."/>
        </authorList>
    </citation>
    <scope>NUCLEOTIDE SEQUENCE [LARGE SCALE GENOMIC DNA]</scope>
    <source>
        <strain evidence="11 12">UAMH7299</strain>
    </source>
</reference>
<evidence type="ECO:0000256" key="6">
    <source>
        <dbReference type="ARBA" id="ARBA00022813"/>
    </source>
</evidence>
<keyword evidence="9 10" id="KW-0012">Acyltransferase</keyword>
<comment type="caution">
    <text evidence="11">The sequence shown here is derived from an EMBL/GenBank/DDBJ whole genome shotgun (WGS) entry which is preliminary data.</text>
</comment>
<keyword evidence="3 10" id="KW-0055">Arginine biosynthesis</keyword>
<gene>
    <name evidence="11" type="ORF">AJ80_08699</name>
</gene>
<feature type="binding site" evidence="10">
    <location>
        <position position="203"/>
    </location>
    <ligand>
        <name>substrate</name>
    </ligand>
</feature>
<dbReference type="OrthoDB" id="2017946at2759"/>
<comment type="pathway">
    <text evidence="10">Amino-acid biosynthesis; L-arginine biosynthesis; L-ornithine and N-acetyl-L-glutamate from L-glutamate and N(2)-acetyl-L-ornithine (cyclic): step 1/1.</text>
</comment>
<dbReference type="GO" id="GO:0006526">
    <property type="term" value="P:L-arginine biosynthetic process"/>
    <property type="evidence" value="ECO:0007669"/>
    <property type="project" value="UniProtKB-UniRule"/>
</dbReference>
<keyword evidence="6 10" id="KW-0068">Autocatalytic cleavage</keyword>
<evidence type="ECO:0000256" key="2">
    <source>
        <dbReference type="ARBA" id="ARBA00006774"/>
    </source>
</evidence>
<evidence type="ECO:0000256" key="9">
    <source>
        <dbReference type="ARBA" id="ARBA00023315"/>
    </source>
</evidence>
<dbReference type="InterPro" id="IPR002813">
    <property type="entry name" value="Arg_biosynth_ArgJ"/>
</dbReference>
<keyword evidence="4 10" id="KW-0028">Amino-acid biosynthesis</keyword>
<dbReference type="Pfam" id="PF01960">
    <property type="entry name" value="ArgJ"/>
    <property type="match status" value="1"/>
</dbReference>
<evidence type="ECO:0000256" key="5">
    <source>
        <dbReference type="ARBA" id="ARBA00022679"/>
    </source>
</evidence>
<dbReference type="EMBL" id="PDNA01000212">
    <property type="protein sequence ID" value="PGH03339.1"/>
    <property type="molecule type" value="Genomic_DNA"/>
</dbReference>
<sequence>MLKPSHNKLTPIAGLTRFARGQSWQHQIRYSSANVNTAIPASKQKFIPTSGTYPAGFLVGAAHAGVKASNTSFPDVALICSETPCSAAAVFTTNKFQAAPVQVSKEIIKKSAGKGIRAVVINSGCANAVTGKLGLEDAKSMGAKVDECNGVSSDDAGSTIVMSTGVIGQRLPIQKILNAIPKAHSSLGSEHNAWLATARAICTTDTFPKLLSQSFTLPSSPTRTYHLAGMTKGAGMIHPNMATLLGILCTDVPIEPTALQSLLTHAVTRSFNSISIDGDTSTNDTLAILANGAAGGEPITSTSTSSADYAAMRDILTSFAQSLSQLVVRDGEGATKFVTVRVRNSPSHEDAKTIASTIARSPLVKTALYGKDANWGRILCAIGYAPGVAQGTVVPERTSVSFKPVDGSAVLKLLVNGEPETVDEERASAILQSEDLEIVVDLGGGEKGEKGMGGEEGVYWFCDFSHEYVTINGDYRT</sequence>
<evidence type="ECO:0000256" key="10">
    <source>
        <dbReference type="HAMAP-Rule" id="MF_03124"/>
    </source>
</evidence>
<dbReference type="GO" id="GO:0005759">
    <property type="term" value="C:mitochondrial matrix"/>
    <property type="evidence" value="ECO:0007669"/>
    <property type="project" value="UniProtKB-SubCell"/>
</dbReference>
<evidence type="ECO:0000256" key="1">
    <source>
        <dbReference type="ARBA" id="ARBA00004305"/>
    </source>
</evidence>
<dbReference type="Gene3D" id="3.60.70.12">
    <property type="entry name" value="L-amino peptidase D-ALA esterase/amidase"/>
    <property type="match status" value="1"/>
</dbReference>
<dbReference type="FunFam" id="3.10.20.340:FF:000002">
    <property type="entry name" value="Arginine biosynthesis bifunctional protein ArgJ, mitochondrial"/>
    <property type="match status" value="1"/>
</dbReference>
<dbReference type="FunFam" id="3.60.70.12:FF:000001">
    <property type="entry name" value="Arginine biosynthesis bifunctional protein ArgJ, chloroplastic"/>
    <property type="match status" value="1"/>
</dbReference>
<proteinExistence type="inferred from homology"/>
<feature type="site" description="Cleavage; by autolysis" evidence="10">
    <location>
        <begin position="242"/>
        <end position="243"/>
    </location>
</feature>
<comment type="subcellular location">
    <subcellularLocation>
        <location evidence="1 10">Mitochondrion matrix</location>
    </subcellularLocation>
</comment>
<protein>
    <recommendedName>
        <fullName evidence="10">Arginine biosynthesis bifunctional protein ArgJ, mitochondrial</fullName>
    </recommendedName>
    <domain>
        <recommendedName>
            <fullName evidence="10">Glutamate N-acetyltransferase</fullName>
            <shortName evidence="10">GAT</shortName>
            <ecNumber evidence="10">2.3.1.35</ecNumber>
        </recommendedName>
        <alternativeName>
            <fullName evidence="10">Ornithine acetyltransferase</fullName>
            <shortName evidence="10">OATase</shortName>
        </alternativeName>
        <alternativeName>
            <fullName evidence="10">Ornithine transacetylase</fullName>
        </alternativeName>
    </domain>
    <domain>
        <recommendedName>
            <fullName evidence="10">Amino-acid acetyltransferase</fullName>
            <ecNumber evidence="10">2.3.1.1</ecNumber>
        </recommendedName>
        <alternativeName>
            <fullName evidence="10">N-acetylglutamate synthase</fullName>
            <shortName evidence="10">AGS</shortName>
        </alternativeName>
    </domain>
    <component>
        <recommendedName>
            <fullName evidence="10">Arginine biosynthesis bifunctional protein ArgJ alpha chain</fullName>
        </recommendedName>
    </component>
    <component>
        <recommendedName>
            <fullName evidence="10">Arginine biosynthesis bifunctional protein ArgJ beta chain</fullName>
        </recommendedName>
    </component>
</protein>
<keyword evidence="8 10" id="KW-0511">Multifunctional enzyme</keyword>
<comment type="subunit">
    <text evidence="10">Heterodimer of an alpha and a beta chain.</text>
</comment>
<feature type="active site" description="Nucleophile" evidence="10">
    <location>
        <position position="243"/>
    </location>
</feature>
<comment type="function">
    <text evidence="10">Catalyzes two activities which are involved in the cyclic version of arginine biosynthesis: the synthesis of acetylglutamate from glutamate and acetyl-CoA, and of ornithine by transacetylation between acetylornithine and glutamate.</text>
</comment>
<dbReference type="NCBIfam" id="TIGR00120">
    <property type="entry name" value="ArgJ"/>
    <property type="match status" value="1"/>
</dbReference>
<keyword evidence="5 10" id="KW-0808">Transferase</keyword>
<evidence type="ECO:0000256" key="7">
    <source>
        <dbReference type="ARBA" id="ARBA00023128"/>
    </source>
</evidence>